<sequence length="137" mass="15682">MTATATPGRNPHRRNDVGVHCFLGLRRFANEANIPYDRLRRWRLNGPVWIPDPVVAVGRWPGWPLPLIRSWTPDTIAGSGPVPLRWPQPTIEYADTTSMCRRYRVASAGLWSRIRDGEIPAPDVWVDDRPGWAIHQR</sequence>
<accession>A0A849CDL1</accession>
<reference evidence="1 2" key="1">
    <citation type="submission" date="2020-05" db="EMBL/GenBank/DDBJ databases">
        <title>MicrobeNet Type strains.</title>
        <authorList>
            <person name="Nicholson A.C."/>
        </authorList>
    </citation>
    <scope>NUCLEOTIDE SEQUENCE [LARGE SCALE GENOMIC DNA]</scope>
    <source>
        <strain evidence="1 2">JCM 3224</strain>
    </source>
</reference>
<dbReference type="EMBL" id="JABELX010000014">
    <property type="protein sequence ID" value="NNH74505.1"/>
    <property type="molecule type" value="Genomic_DNA"/>
</dbReference>
<dbReference type="RefSeq" id="WP_067516236.1">
    <property type="nucleotide sequence ID" value="NZ_JABELX010000014.1"/>
</dbReference>
<gene>
    <name evidence="1" type="ORF">HLB23_32445</name>
</gene>
<evidence type="ECO:0000313" key="1">
    <source>
        <dbReference type="EMBL" id="NNH74505.1"/>
    </source>
</evidence>
<protein>
    <submittedName>
        <fullName evidence="1">Uncharacterized protein</fullName>
    </submittedName>
</protein>
<comment type="caution">
    <text evidence="1">The sequence shown here is derived from an EMBL/GenBank/DDBJ whole genome shotgun (WGS) entry which is preliminary data.</text>
</comment>
<dbReference type="Proteomes" id="UP000586827">
    <property type="component" value="Unassembled WGS sequence"/>
</dbReference>
<name>A0A849CDL1_9NOCA</name>
<organism evidence="1 2">
    <name type="scientific">Nocardia uniformis</name>
    <dbReference type="NCBI Taxonomy" id="53432"/>
    <lineage>
        <taxon>Bacteria</taxon>
        <taxon>Bacillati</taxon>
        <taxon>Actinomycetota</taxon>
        <taxon>Actinomycetes</taxon>
        <taxon>Mycobacteriales</taxon>
        <taxon>Nocardiaceae</taxon>
        <taxon>Nocardia</taxon>
    </lineage>
</organism>
<dbReference type="AlphaFoldDB" id="A0A849CDL1"/>
<keyword evidence="2" id="KW-1185">Reference proteome</keyword>
<proteinExistence type="predicted"/>
<evidence type="ECO:0000313" key="2">
    <source>
        <dbReference type="Proteomes" id="UP000586827"/>
    </source>
</evidence>